<evidence type="ECO:0000256" key="1">
    <source>
        <dbReference type="SAM" id="Phobius"/>
    </source>
</evidence>
<sequence length="88" mass="10674">MARNDIRLRRQRMTTGNIARHRNYGDIMERHERDQKWKRMFKVFIYFLIAAFLTIILIIVLRWEQRENKDLNANTKKAIELASPPMLS</sequence>
<comment type="caution">
    <text evidence="2">The sequence shown here is derived from an EMBL/GenBank/DDBJ whole genome shotgun (WGS) entry which is preliminary data.</text>
</comment>
<keyword evidence="1" id="KW-0472">Membrane</keyword>
<evidence type="ECO:0000313" key="2">
    <source>
        <dbReference type="EMBL" id="GCC51721.1"/>
    </source>
</evidence>
<accession>A0A401UA16</accession>
<keyword evidence="1" id="KW-1133">Transmembrane helix</keyword>
<name>A0A401UA16_9BACT</name>
<keyword evidence="1" id="KW-0812">Transmembrane</keyword>
<feature type="transmembrane region" description="Helical" evidence="1">
    <location>
        <begin position="43"/>
        <end position="63"/>
    </location>
</feature>
<dbReference type="Proteomes" id="UP000288227">
    <property type="component" value="Unassembled WGS sequence"/>
</dbReference>
<dbReference type="AlphaFoldDB" id="A0A401UA16"/>
<organism evidence="2 3">
    <name type="scientific">Chryseotalea sanaruensis</name>
    <dbReference type="NCBI Taxonomy" id="2482724"/>
    <lineage>
        <taxon>Bacteria</taxon>
        <taxon>Pseudomonadati</taxon>
        <taxon>Bacteroidota</taxon>
        <taxon>Cytophagia</taxon>
        <taxon>Cytophagales</taxon>
        <taxon>Chryseotaleaceae</taxon>
        <taxon>Chryseotalea</taxon>
    </lineage>
</organism>
<dbReference type="OrthoDB" id="982711at2"/>
<dbReference type="RefSeq" id="WP_127122371.1">
    <property type="nucleotide sequence ID" value="NZ_BHXQ01000003.1"/>
</dbReference>
<evidence type="ECO:0000313" key="3">
    <source>
        <dbReference type="Proteomes" id="UP000288227"/>
    </source>
</evidence>
<protein>
    <submittedName>
        <fullName evidence="2">Uncharacterized protein</fullName>
    </submittedName>
</protein>
<proteinExistence type="predicted"/>
<gene>
    <name evidence="2" type="ORF">SanaruYs_19500</name>
</gene>
<keyword evidence="3" id="KW-1185">Reference proteome</keyword>
<reference evidence="2 3" key="1">
    <citation type="submission" date="2018-11" db="EMBL/GenBank/DDBJ databases">
        <title>Chryseotalea sanarue gen. nov., sp., nov., a member of the family Cytophagaceae, isolated from a brackish lake in Hamamatsu Japan.</title>
        <authorList>
            <person name="Maejima Y."/>
            <person name="Iino T."/>
            <person name="Muraguchi Y."/>
            <person name="Fukuda K."/>
            <person name="Ohkuma M."/>
            <person name="Moriuchi R."/>
            <person name="Dohra H."/>
            <person name="Kimbara K."/>
            <person name="Shintani M."/>
        </authorList>
    </citation>
    <scope>NUCLEOTIDE SEQUENCE [LARGE SCALE GENOMIC DNA]</scope>
    <source>
        <strain evidence="2 3">Ys</strain>
    </source>
</reference>
<dbReference type="EMBL" id="BHXQ01000003">
    <property type="protein sequence ID" value="GCC51721.1"/>
    <property type="molecule type" value="Genomic_DNA"/>
</dbReference>